<keyword evidence="9" id="KW-0809">Transit peptide</keyword>
<evidence type="ECO:0000256" key="1">
    <source>
        <dbReference type="ARBA" id="ARBA00004305"/>
    </source>
</evidence>
<evidence type="ECO:0000256" key="12">
    <source>
        <dbReference type="ARBA" id="ARBA00023146"/>
    </source>
</evidence>
<gene>
    <name evidence="19" type="ORF">FSP39_001171</name>
</gene>
<dbReference type="GO" id="GO:0000049">
    <property type="term" value="F:tRNA binding"/>
    <property type="evidence" value="ECO:0007669"/>
    <property type="project" value="InterPro"/>
</dbReference>
<dbReference type="GO" id="GO:0005759">
    <property type="term" value="C:mitochondrial matrix"/>
    <property type="evidence" value="ECO:0007669"/>
    <property type="project" value="UniProtKB-SubCell"/>
</dbReference>
<evidence type="ECO:0000256" key="5">
    <source>
        <dbReference type="ARBA" id="ARBA00022598"/>
    </source>
</evidence>
<evidence type="ECO:0000256" key="14">
    <source>
        <dbReference type="ARBA" id="ARBA00049255"/>
    </source>
</evidence>
<dbReference type="Proteomes" id="UP001186944">
    <property type="component" value="Unassembled WGS sequence"/>
</dbReference>
<keyword evidence="11" id="KW-0496">Mitochondrion</keyword>
<evidence type="ECO:0000256" key="6">
    <source>
        <dbReference type="ARBA" id="ARBA00022741"/>
    </source>
</evidence>
<evidence type="ECO:0000256" key="11">
    <source>
        <dbReference type="ARBA" id="ARBA00023128"/>
    </source>
</evidence>
<dbReference type="EC" id="6.1.1.20" evidence="4"/>
<dbReference type="SUPFAM" id="SSF55681">
    <property type="entry name" value="Class II aaRS and biotin synthetases"/>
    <property type="match status" value="1"/>
</dbReference>
<dbReference type="FunFam" id="3.30.70.380:FF:000002">
    <property type="entry name" value="phenylalanine--tRNA ligase, mitochondrial"/>
    <property type="match status" value="1"/>
</dbReference>
<dbReference type="InterPro" id="IPR002319">
    <property type="entry name" value="Phenylalanyl-tRNA_Synthase"/>
</dbReference>
<dbReference type="InterPro" id="IPR045864">
    <property type="entry name" value="aa-tRNA-synth_II/BPL/LPL"/>
</dbReference>
<keyword evidence="6" id="KW-0547">Nucleotide-binding</keyword>
<keyword evidence="20" id="KW-1185">Reference proteome</keyword>
<evidence type="ECO:0000313" key="20">
    <source>
        <dbReference type="Proteomes" id="UP001186944"/>
    </source>
</evidence>
<dbReference type="GO" id="GO:0004826">
    <property type="term" value="F:phenylalanine-tRNA ligase activity"/>
    <property type="evidence" value="ECO:0007669"/>
    <property type="project" value="UniProtKB-EC"/>
</dbReference>
<evidence type="ECO:0000313" key="19">
    <source>
        <dbReference type="EMBL" id="KAK3085293.1"/>
    </source>
</evidence>
<accession>A0AA88XM12</accession>
<dbReference type="PANTHER" id="PTHR11538">
    <property type="entry name" value="PHENYLALANYL-TRNA SYNTHETASE"/>
    <property type="match status" value="1"/>
</dbReference>
<evidence type="ECO:0000256" key="16">
    <source>
        <dbReference type="ARBA" id="ARBA00073229"/>
    </source>
</evidence>
<dbReference type="SUPFAM" id="SSF54991">
    <property type="entry name" value="Anticodon-binding domain of PheRS"/>
    <property type="match status" value="1"/>
</dbReference>
<dbReference type="Gene3D" id="3.30.930.10">
    <property type="entry name" value="Bira Bifunctional Protein, Domain 2"/>
    <property type="match status" value="1"/>
</dbReference>
<dbReference type="CDD" id="cd00496">
    <property type="entry name" value="PheRS_alpha_core"/>
    <property type="match status" value="1"/>
</dbReference>
<dbReference type="InterPro" id="IPR004530">
    <property type="entry name" value="Phe-tRNA-synth_IIc_mito"/>
</dbReference>
<evidence type="ECO:0000256" key="3">
    <source>
        <dbReference type="ARBA" id="ARBA00011245"/>
    </source>
</evidence>
<dbReference type="GO" id="GO:0005524">
    <property type="term" value="F:ATP binding"/>
    <property type="evidence" value="ECO:0007669"/>
    <property type="project" value="UniProtKB-KW"/>
</dbReference>
<keyword evidence="12" id="KW-0030">Aminoacyl-tRNA synthetase</keyword>
<evidence type="ECO:0000256" key="2">
    <source>
        <dbReference type="ARBA" id="ARBA00008226"/>
    </source>
</evidence>
<evidence type="ECO:0000256" key="9">
    <source>
        <dbReference type="ARBA" id="ARBA00022946"/>
    </source>
</evidence>
<dbReference type="Gene3D" id="3.30.70.380">
    <property type="entry name" value="Ferrodoxin-fold anticodon-binding domain"/>
    <property type="match status" value="1"/>
</dbReference>
<comment type="function">
    <text evidence="15">Is responsible for the charging of tRNA(Phe) with phenylalanine in mitochondrial translation. To a lesser extent, also catalyzes direct attachment of m-Tyr (an oxidized version of Phe) to tRNA(Phe), thereby opening the way for delivery of the misacylated tRNA to the ribosome and incorporation of ROS-damaged amino acid into proteins.</text>
</comment>
<keyword evidence="5" id="KW-0436">Ligase</keyword>
<dbReference type="Pfam" id="PF01409">
    <property type="entry name" value="tRNA-synt_2d"/>
    <property type="match status" value="2"/>
</dbReference>
<evidence type="ECO:0000256" key="7">
    <source>
        <dbReference type="ARBA" id="ARBA00022840"/>
    </source>
</evidence>
<comment type="caution">
    <text evidence="19">The sequence shown here is derived from an EMBL/GenBank/DDBJ whole genome shotgun (WGS) entry which is preliminary data.</text>
</comment>
<evidence type="ECO:0000256" key="4">
    <source>
        <dbReference type="ARBA" id="ARBA00012814"/>
    </source>
</evidence>
<evidence type="ECO:0000259" key="17">
    <source>
        <dbReference type="PROSITE" id="PS50862"/>
    </source>
</evidence>
<comment type="subcellular location">
    <subcellularLocation>
        <location evidence="1">Mitochondrion matrix</location>
    </subcellularLocation>
</comment>
<dbReference type="SMART" id="SM00896">
    <property type="entry name" value="FDX-ACB"/>
    <property type="match status" value="1"/>
</dbReference>
<evidence type="ECO:0000259" key="18">
    <source>
        <dbReference type="PROSITE" id="PS51447"/>
    </source>
</evidence>
<dbReference type="InterPro" id="IPR036690">
    <property type="entry name" value="Fdx_antiC-bd_sf"/>
</dbReference>
<dbReference type="InterPro" id="IPR006195">
    <property type="entry name" value="aa-tRNA-synth_II"/>
</dbReference>
<evidence type="ECO:0000256" key="15">
    <source>
        <dbReference type="ARBA" id="ARBA00060211"/>
    </source>
</evidence>
<dbReference type="PANTHER" id="PTHR11538:SF41">
    <property type="entry name" value="PHENYLALANINE--TRNA LIGASE, MITOCHONDRIAL"/>
    <property type="match status" value="1"/>
</dbReference>
<evidence type="ECO:0000256" key="10">
    <source>
        <dbReference type="ARBA" id="ARBA00022990"/>
    </source>
</evidence>
<dbReference type="GO" id="GO:0006432">
    <property type="term" value="P:phenylalanyl-tRNA aminoacylation"/>
    <property type="evidence" value="ECO:0007669"/>
    <property type="project" value="InterPro"/>
</dbReference>
<feature type="domain" description="Aminoacyl-transfer RNA synthetases class-II family profile" evidence="17">
    <location>
        <begin position="79"/>
        <end position="331"/>
    </location>
</feature>
<reference evidence="19" key="1">
    <citation type="submission" date="2019-08" db="EMBL/GenBank/DDBJ databases">
        <title>The improved chromosome-level genome for the pearl oyster Pinctada fucata martensii using PacBio sequencing and Hi-C.</title>
        <authorList>
            <person name="Zheng Z."/>
        </authorList>
    </citation>
    <scope>NUCLEOTIDE SEQUENCE</scope>
    <source>
        <strain evidence="19">ZZ-2019</strain>
        <tissue evidence="19">Adductor muscle</tissue>
    </source>
</reference>
<name>A0AA88XM12_PINIB</name>
<keyword evidence="7" id="KW-0067">ATP-binding</keyword>
<dbReference type="PROSITE" id="PS51447">
    <property type="entry name" value="FDX_ACB"/>
    <property type="match status" value="1"/>
</dbReference>
<dbReference type="AlphaFoldDB" id="A0AA88XM12"/>
<dbReference type="NCBIfam" id="TIGR00469">
    <property type="entry name" value="pheS_mito"/>
    <property type="match status" value="1"/>
</dbReference>
<comment type="catalytic activity">
    <reaction evidence="14">
        <text>tRNA(Phe) + L-phenylalanine + ATP = L-phenylalanyl-tRNA(Phe) + AMP + diphosphate + H(+)</text>
        <dbReference type="Rhea" id="RHEA:19413"/>
        <dbReference type="Rhea" id="RHEA-COMP:9668"/>
        <dbReference type="Rhea" id="RHEA-COMP:9699"/>
        <dbReference type="ChEBI" id="CHEBI:15378"/>
        <dbReference type="ChEBI" id="CHEBI:30616"/>
        <dbReference type="ChEBI" id="CHEBI:33019"/>
        <dbReference type="ChEBI" id="CHEBI:58095"/>
        <dbReference type="ChEBI" id="CHEBI:78442"/>
        <dbReference type="ChEBI" id="CHEBI:78531"/>
        <dbReference type="ChEBI" id="CHEBI:456215"/>
        <dbReference type="EC" id="6.1.1.20"/>
    </reaction>
</comment>
<evidence type="ECO:0000256" key="13">
    <source>
        <dbReference type="ARBA" id="ARBA00031194"/>
    </source>
</evidence>
<comment type="similarity">
    <text evidence="2">Belongs to the class-II aminoacyl-tRNA synthetase family.</text>
</comment>
<evidence type="ECO:0000256" key="8">
    <source>
        <dbReference type="ARBA" id="ARBA00022917"/>
    </source>
</evidence>
<sequence length="443" mass="51720">MKTILRQALCLRIGRTCCIKTSAFNYMSTTVTGQKSLSENVEILGKTYKKDEFTNVTKNILQKLDRNLHNQHCHPLNLIRKRIEMFFYRNYLNKWRSQIFSVYDSLSPVVTVEQNFDSLLVPVDHVCRSVSDNYYINRKHLLRAHTSAHQRDLVKSGLDAFLVVGDVYRRDTIDASHYPVFHQMEGVRLFTSNELYGLLGMHRLPQQFLILEDGGARTKQKQSQHRPETAKLLELNLKSTLEKLAYHLFGNEIEVQWVDAYFPFTHPSWELEIKFHGEWLEVLGCGVMEQEILDEAGALGKVGWAFGLGLERLAMKLYNIPDIRLFWSQDPGFLRQFEVEDPQTSIEFKPFSKCSPCTNDISFWIPENYSENDFYDMVRNIGGDLVESVSKFDEFLHPKEQRTSHAYRIVYRHMERPLSQEEVNVIHEKIEKTVTDKLGVEIR</sequence>
<keyword evidence="8" id="KW-0648">Protein biosynthesis</keyword>
<dbReference type="EMBL" id="VSWD01000012">
    <property type="protein sequence ID" value="KAK3085293.1"/>
    <property type="molecule type" value="Genomic_DNA"/>
</dbReference>
<proteinExistence type="inferred from homology"/>
<comment type="subunit">
    <text evidence="3">Monomer.</text>
</comment>
<protein>
    <recommendedName>
        <fullName evidence="16">Phenylalanine--tRNA ligase, mitochondrial</fullName>
        <ecNumber evidence="4">6.1.1.20</ecNumber>
    </recommendedName>
    <alternativeName>
        <fullName evidence="13">Phenylalanyl-tRNA synthetase</fullName>
    </alternativeName>
</protein>
<dbReference type="Pfam" id="PF03147">
    <property type="entry name" value="FDX-ACB"/>
    <property type="match status" value="1"/>
</dbReference>
<dbReference type="PROSITE" id="PS50862">
    <property type="entry name" value="AA_TRNA_LIGASE_II"/>
    <property type="match status" value="1"/>
</dbReference>
<keyword evidence="10" id="KW-0007">Acetylation</keyword>
<feature type="domain" description="FDX-ACB" evidence="18">
    <location>
        <begin position="352"/>
        <end position="443"/>
    </location>
</feature>
<dbReference type="InterPro" id="IPR005121">
    <property type="entry name" value="Fdx_antiC-bd"/>
</dbReference>
<organism evidence="19 20">
    <name type="scientific">Pinctada imbricata</name>
    <name type="common">Atlantic pearl-oyster</name>
    <name type="synonym">Pinctada martensii</name>
    <dbReference type="NCBI Taxonomy" id="66713"/>
    <lineage>
        <taxon>Eukaryota</taxon>
        <taxon>Metazoa</taxon>
        <taxon>Spiralia</taxon>
        <taxon>Lophotrochozoa</taxon>
        <taxon>Mollusca</taxon>
        <taxon>Bivalvia</taxon>
        <taxon>Autobranchia</taxon>
        <taxon>Pteriomorphia</taxon>
        <taxon>Pterioida</taxon>
        <taxon>Pterioidea</taxon>
        <taxon>Pteriidae</taxon>
        <taxon>Pinctada</taxon>
    </lineage>
</organism>
<dbReference type="FunFam" id="3.30.930.10:FF:000041">
    <property type="entry name" value="Phenylalanyl-tRNA synthetase 2, mitochondrial"/>
    <property type="match status" value="1"/>
</dbReference>